<evidence type="ECO:0000313" key="5">
    <source>
        <dbReference type="Proteomes" id="UP000572817"/>
    </source>
</evidence>
<evidence type="ECO:0000313" key="4">
    <source>
        <dbReference type="EMBL" id="KAF4302659.1"/>
    </source>
</evidence>
<protein>
    <recommendedName>
        <fullName evidence="6">Myb-like domain-containing protein</fullName>
    </recommendedName>
</protein>
<organism evidence="4 5">
    <name type="scientific">Botryosphaeria dothidea</name>
    <dbReference type="NCBI Taxonomy" id="55169"/>
    <lineage>
        <taxon>Eukaryota</taxon>
        <taxon>Fungi</taxon>
        <taxon>Dikarya</taxon>
        <taxon>Ascomycota</taxon>
        <taxon>Pezizomycotina</taxon>
        <taxon>Dothideomycetes</taxon>
        <taxon>Dothideomycetes incertae sedis</taxon>
        <taxon>Botryosphaeriales</taxon>
        <taxon>Botryosphaeriaceae</taxon>
        <taxon>Botryosphaeria</taxon>
    </lineage>
</organism>
<dbReference type="AlphaFoldDB" id="A0A8H4ILW1"/>
<dbReference type="Proteomes" id="UP000572817">
    <property type="component" value="Unassembled WGS sequence"/>
</dbReference>
<feature type="domain" description="HTH myb-type" evidence="3">
    <location>
        <begin position="1"/>
        <end position="54"/>
    </location>
</feature>
<evidence type="ECO:0008006" key="6">
    <source>
        <dbReference type="Google" id="ProtNLM"/>
    </source>
</evidence>
<name>A0A8H4ILW1_9PEZI</name>
<evidence type="ECO:0000259" key="2">
    <source>
        <dbReference type="PROSITE" id="PS50090"/>
    </source>
</evidence>
<accession>A0A8H4ILW1</accession>
<proteinExistence type="predicted"/>
<dbReference type="PROSITE" id="PS51294">
    <property type="entry name" value="HTH_MYB"/>
    <property type="match status" value="1"/>
</dbReference>
<dbReference type="EMBL" id="WWBZ02000062">
    <property type="protein sequence ID" value="KAF4302659.1"/>
    <property type="molecule type" value="Genomic_DNA"/>
</dbReference>
<feature type="compositionally biased region" description="Basic and acidic residues" evidence="1">
    <location>
        <begin position="300"/>
        <end position="321"/>
    </location>
</feature>
<dbReference type="Gene3D" id="1.10.10.60">
    <property type="entry name" value="Homeodomain-like"/>
    <property type="match status" value="1"/>
</dbReference>
<feature type="domain" description="Myb-like" evidence="2">
    <location>
        <begin position="1"/>
        <end position="50"/>
    </location>
</feature>
<keyword evidence="5" id="KW-1185">Reference proteome</keyword>
<dbReference type="InterPro" id="IPR001005">
    <property type="entry name" value="SANT/Myb"/>
</dbReference>
<feature type="region of interest" description="Disordered" evidence="1">
    <location>
        <begin position="300"/>
        <end position="332"/>
    </location>
</feature>
<dbReference type="InterPro" id="IPR017930">
    <property type="entry name" value="Myb_dom"/>
</dbReference>
<gene>
    <name evidence="4" type="ORF">GTA08_BOTSDO09241</name>
</gene>
<dbReference type="PROSITE" id="PS50090">
    <property type="entry name" value="MYB_LIKE"/>
    <property type="match status" value="1"/>
</dbReference>
<feature type="compositionally biased region" description="Basic residues" evidence="1">
    <location>
        <begin position="322"/>
        <end position="332"/>
    </location>
</feature>
<reference evidence="4" key="1">
    <citation type="submission" date="2020-04" db="EMBL/GenBank/DDBJ databases">
        <title>Genome Assembly and Annotation of Botryosphaeria dothidea sdau 11-99, a Latent Pathogen of Apple Fruit Ring Rot in China.</title>
        <authorList>
            <person name="Yu C."/>
            <person name="Diao Y."/>
            <person name="Lu Q."/>
            <person name="Zhao J."/>
            <person name="Cui S."/>
            <person name="Peng C."/>
            <person name="He B."/>
            <person name="Liu H."/>
        </authorList>
    </citation>
    <scope>NUCLEOTIDE SEQUENCE [LARGE SCALE GENOMIC DNA]</scope>
    <source>
        <strain evidence="4">Sdau11-99</strain>
    </source>
</reference>
<dbReference type="OrthoDB" id="3942573at2759"/>
<comment type="caution">
    <text evidence="4">The sequence shown here is derived from an EMBL/GenBank/DDBJ whole genome shotgun (WGS) entry which is preliminary data.</text>
</comment>
<evidence type="ECO:0000259" key="3">
    <source>
        <dbReference type="PROSITE" id="PS51294"/>
    </source>
</evidence>
<feature type="region of interest" description="Disordered" evidence="1">
    <location>
        <begin position="65"/>
        <end position="84"/>
    </location>
</feature>
<sequence>MAGKKRWAKQEEELLRELKSAHPGETWDTIAELYNSRIGNKSRLRTEVALSMKFKKMQFLKKQSAKKSLRKNTRDAVPQNEKHQLQSWTTPSPFLFETPIGSVEYEISLLQMDPRRQQPATMPQLCPCHSRTGWDIFAECYARVQHAYETARHANSAAARAAADSQQYKIALDTVNEELNARKAELDECKKSLECETAGRKESDGAAEVAYEAAHKSGALADELRRELHSLKGDDSSAGGSESGTTNLALELVLSQQTVAYLEQMLQAKDPEYIREQVQGSISAAEKLKSQVEALTDELHETREENDRLKALVEEEQDVKRTRSRKMRRTEN</sequence>
<evidence type="ECO:0000256" key="1">
    <source>
        <dbReference type="SAM" id="MobiDB-lite"/>
    </source>
</evidence>